<protein>
    <recommendedName>
        <fullName evidence="5">Integral membrane protein</fullName>
    </recommendedName>
</protein>
<dbReference type="InterPro" id="IPR011990">
    <property type="entry name" value="TPR-like_helical_dom_sf"/>
</dbReference>
<evidence type="ECO:0008006" key="5">
    <source>
        <dbReference type="Google" id="ProtNLM"/>
    </source>
</evidence>
<feature type="region of interest" description="Disordered" evidence="1">
    <location>
        <begin position="281"/>
        <end position="303"/>
    </location>
</feature>
<feature type="transmembrane region" description="Helical" evidence="2">
    <location>
        <begin position="579"/>
        <end position="605"/>
    </location>
</feature>
<accession>A0ABZ1HBN3</accession>
<evidence type="ECO:0000256" key="2">
    <source>
        <dbReference type="SAM" id="Phobius"/>
    </source>
</evidence>
<dbReference type="Proteomes" id="UP001340816">
    <property type="component" value="Chromosome"/>
</dbReference>
<evidence type="ECO:0000313" key="4">
    <source>
        <dbReference type="Proteomes" id="UP001340816"/>
    </source>
</evidence>
<feature type="transmembrane region" description="Helical" evidence="2">
    <location>
        <begin position="842"/>
        <end position="869"/>
    </location>
</feature>
<dbReference type="RefSeq" id="WP_326759837.1">
    <property type="nucleotide sequence ID" value="NZ_CP109135.1"/>
</dbReference>
<feature type="region of interest" description="Disordered" evidence="1">
    <location>
        <begin position="1"/>
        <end position="32"/>
    </location>
</feature>
<evidence type="ECO:0000256" key="1">
    <source>
        <dbReference type="SAM" id="MobiDB-lite"/>
    </source>
</evidence>
<feature type="transmembrane region" description="Helical" evidence="2">
    <location>
        <begin position="391"/>
        <end position="409"/>
    </location>
</feature>
<feature type="transmembrane region" description="Helical" evidence="2">
    <location>
        <begin position="740"/>
        <end position="763"/>
    </location>
</feature>
<dbReference type="SUPFAM" id="SSF53474">
    <property type="entry name" value="alpha/beta-Hydrolases"/>
    <property type="match status" value="1"/>
</dbReference>
<feature type="transmembrane region" description="Helical" evidence="2">
    <location>
        <begin position="659"/>
        <end position="683"/>
    </location>
</feature>
<dbReference type="InterPro" id="IPR029058">
    <property type="entry name" value="AB_hydrolase_fold"/>
</dbReference>
<evidence type="ECO:0000313" key="3">
    <source>
        <dbReference type="EMBL" id="WSD15960.1"/>
    </source>
</evidence>
<gene>
    <name evidence="3" type="ORF">OHB35_23415</name>
</gene>
<organism evidence="3 4">
    <name type="scientific">Streptomyces phaeochromogenes</name>
    <dbReference type="NCBI Taxonomy" id="1923"/>
    <lineage>
        <taxon>Bacteria</taxon>
        <taxon>Bacillati</taxon>
        <taxon>Actinomycetota</taxon>
        <taxon>Actinomycetes</taxon>
        <taxon>Kitasatosporales</taxon>
        <taxon>Streptomycetaceae</taxon>
        <taxon>Streptomyces</taxon>
        <taxon>Streptomyces phaeochromogenes group</taxon>
    </lineage>
</organism>
<sequence>MTESSAYSSSGSSWRRETDTAERAVRGESDSREQLEQILLDVPWEERTPGTPEEVGHFGYLLALLRELGMTEARARCLARARHWIERAESRPEGLWAVHNRLGILFTEAGDHGAAEDALRSALRTARIGYEEASTCANLAVVMADSGNWNSAVHWAELARQTREAVRGSGRWLDVRMRAESVLFLAARESGDSRAAAGHASALQHICRQQIDRWGNDHPRALEALATMASAQHTIAVGKHDLKAMDRLVDVLAVAAQRSAAVLGARHPQAQAVRTALDRADEGTRQARAQQARAEPVPRPEPDRRIDRRRVAFSMDRVPVLELLVHGIDGATPEEMLGDPRVVQISGDSTAALFRKIDDTYAEQHPEDRHGRPIPEAYSWSQLTAGNRSRVLWLLLFPFMAVNLAHWMHPSAPDHPRSLRLHGVLVRVAALSLTVLVVAAACELSMDLVAWQCSGTRACVERQHFWLGFMAPESDGWWSQPGRRLAVGALLPCAFIALLWRLSHRSWNAYESQRPISHSRDSEGDELSDHHGPALASPGFWYGRRLVARLNAAHTAAGCLVVAAALTLAPARFDRTAGYSAVLVAAGWALEGAIITVALITVWVLCRRGHSRHRIDQRLDVPLTRAVLGSAVALLLLALVYAMWSRPSWHSVGRLPGDLIFSVGQLAQTLIVVALAVIGRTLFRRKPDVRTALSGLAPAAVVLLACFLYSVMAAGAVQGLADWLNDYGGADIIAGPPPLVTWQMSTIPALVAVLLAQVGIAHVQLRRRERRLSAVVGLDYPDEHPDPLRTGDIASARARASLTDSAPWLVGTMAAAVLLLSSLAMAGAWVSDDAPGGFATGASGLAGVFIGSSQGLSSWLIAVGFLLFLNSGRRAYHDPSSRGAIGILWDLGTFWPRAAHPFARLCYSERAIPDLTWRMTTWTSMTGGRLMVSGHSQGSVLAVAAIWQLAPSVRKRVQLLTYGSPLERIYGRWFPAYFGPGALHALHREVDAWRNLWRFTDPIGGPVRITPVRITERSGPDVDRPPLKDPLALGRTAHHPLPAPINAHAAYQADPAYAEERESLLARMSPPTGPPPSSERPLPHQLTEPRSEP</sequence>
<feature type="compositionally biased region" description="Low complexity" evidence="1">
    <location>
        <begin position="1"/>
        <end position="13"/>
    </location>
</feature>
<feature type="transmembrane region" description="Helical" evidence="2">
    <location>
        <begin position="806"/>
        <end position="830"/>
    </location>
</feature>
<dbReference type="EMBL" id="CP109135">
    <property type="protein sequence ID" value="WSD15960.1"/>
    <property type="molecule type" value="Genomic_DNA"/>
</dbReference>
<feature type="region of interest" description="Disordered" evidence="1">
    <location>
        <begin position="1052"/>
        <end position="1093"/>
    </location>
</feature>
<keyword evidence="4" id="KW-1185">Reference proteome</keyword>
<feature type="compositionally biased region" description="Basic and acidic residues" evidence="1">
    <location>
        <begin position="14"/>
        <end position="32"/>
    </location>
</feature>
<reference evidence="3 4" key="1">
    <citation type="submission" date="2022-10" db="EMBL/GenBank/DDBJ databases">
        <title>The complete genomes of actinobacterial strains from the NBC collection.</title>
        <authorList>
            <person name="Joergensen T.S."/>
            <person name="Alvarez Arevalo M."/>
            <person name="Sterndorff E.B."/>
            <person name="Faurdal D."/>
            <person name="Vuksanovic O."/>
            <person name="Mourched A.-S."/>
            <person name="Charusanti P."/>
            <person name="Shaw S."/>
            <person name="Blin K."/>
            <person name="Weber T."/>
        </authorList>
    </citation>
    <scope>NUCLEOTIDE SEQUENCE [LARGE SCALE GENOMIC DNA]</scope>
    <source>
        <strain evidence="3 4">NBC 01752</strain>
    </source>
</reference>
<feature type="transmembrane region" description="Helical" evidence="2">
    <location>
        <begin position="421"/>
        <end position="441"/>
    </location>
</feature>
<keyword evidence="2" id="KW-0812">Transmembrane</keyword>
<keyword evidence="2" id="KW-0472">Membrane</keyword>
<feature type="compositionally biased region" description="Low complexity" evidence="1">
    <location>
        <begin position="286"/>
        <end position="295"/>
    </location>
</feature>
<name>A0ABZ1HBN3_STRPH</name>
<feature type="transmembrane region" description="Helical" evidence="2">
    <location>
        <begin position="626"/>
        <end position="644"/>
    </location>
</feature>
<proteinExistence type="predicted"/>
<keyword evidence="2" id="KW-1133">Transmembrane helix</keyword>
<dbReference type="SUPFAM" id="SSF48452">
    <property type="entry name" value="TPR-like"/>
    <property type="match status" value="1"/>
</dbReference>
<dbReference type="Gene3D" id="1.25.40.10">
    <property type="entry name" value="Tetratricopeptide repeat domain"/>
    <property type="match status" value="1"/>
</dbReference>
<feature type="transmembrane region" description="Helical" evidence="2">
    <location>
        <begin position="552"/>
        <end position="573"/>
    </location>
</feature>
<feature type="transmembrane region" description="Helical" evidence="2">
    <location>
        <begin position="695"/>
        <end position="720"/>
    </location>
</feature>